<dbReference type="InterPro" id="IPR000212">
    <property type="entry name" value="DNA_helicase_UvrD/REP"/>
</dbReference>
<comment type="catalytic activity">
    <reaction evidence="8">
        <text>ATP + H2O = ADP + phosphate + H(+)</text>
        <dbReference type="Rhea" id="RHEA:13065"/>
        <dbReference type="ChEBI" id="CHEBI:15377"/>
        <dbReference type="ChEBI" id="CHEBI:15378"/>
        <dbReference type="ChEBI" id="CHEBI:30616"/>
        <dbReference type="ChEBI" id="CHEBI:43474"/>
        <dbReference type="ChEBI" id="CHEBI:456216"/>
        <dbReference type="EC" id="5.6.2.4"/>
    </reaction>
</comment>
<reference evidence="13 14" key="1">
    <citation type="submission" date="2016-10" db="EMBL/GenBank/DDBJ databases">
        <authorList>
            <person name="de Groot N.N."/>
        </authorList>
    </citation>
    <scope>NUCLEOTIDE SEQUENCE [LARGE SCALE GENOMIC DNA]</scope>
    <source>
        <strain evidence="13 14">DSM 18610</strain>
    </source>
</reference>
<dbReference type="InterPro" id="IPR014016">
    <property type="entry name" value="UvrD-like_ATP-bd"/>
</dbReference>
<accession>A0A1H9SFZ6</accession>
<dbReference type="Proteomes" id="UP000199572">
    <property type="component" value="Unassembled WGS sequence"/>
</dbReference>
<keyword evidence="3 9" id="KW-0347">Helicase</keyword>
<organism evidence="13 14">
    <name type="scientific">Pedobacter rhizosphaerae</name>
    <dbReference type="NCBI Taxonomy" id="390241"/>
    <lineage>
        <taxon>Bacteria</taxon>
        <taxon>Pseudomonadati</taxon>
        <taxon>Bacteroidota</taxon>
        <taxon>Sphingobacteriia</taxon>
        <taxon>Sphingobacteriales</taxon>
        <taxon>Sphingobacteriaceae</taxon>
        <taxon>Pedobacter</taxon>
    </lineage>
</organism>
<keyword evidence="11" id="KW-0472">Membrane</keyword>
<gene>
    <name evidence="13" type="ORF">SAMN04488023_1186</name>
</gene>
<evidence type="ECO:0000256" key="3">
    <source>
        <dbReference type="ARBA" id="ARBA00022806"/>
    </source>
</evidence>
<proteinExistence type="predicted"/>
<dbReference type="GO" id="GO:0000725">
    <property type="term" value="P:recombinational repair"/>
    <property type="evidence" value="ECO:0007669"/>
    <property type="project" value="TreeGrafter"/>
</dbReference>
<evidence type="ECO:0000256" key="11">
    <source>
        <dbReference type="SAM" id="Phobius"/>
    </source>
</evidence>
<dbReference type="PANTHER" id="PTHR11070">
    <property type="entry name" value="UVRD / RECB / PCRA DNA HELICASE FAMILY MEMBER"/>
    <property type="match status" value="1"/>
</dbReference>
<dbReference type="GO" id="GO:0016887">
    <property type="term" value="F:ATP hydrolysis activity"/>
    <property type="evidence" value="ECO:0007669"/>
    <property type="project" value="RHEA"/>
</dbReference>
<evidence type="ECO:0000259" key="12">
    <source>
        <dbReference type="PROSITE" id="PS51198"/>
    </source>
</evidence>
<dbReference type="InterPro" id="IPR027417">
    <property type="entry name" value="P-loop_NTPase"/>
</dbReference>
<name>A0A1H9SFZ6_9SPHI</name>
<evidence type="ECO:0000256" key="4">
    <source>
        <dbReference type="ARBA" id="ARBA00022840"/>
    </source>
</evidence>
<feature type="domain" description="UvrD-like helicase ATP-binding" evidence="12">
    <location>
        <begin position="138"/>
        <end position="607"/>
    </location>
</feature>
<evidence type="ECO:0000256" key="5">
    <source>
        <dbReference type="ARBA" id="ARBA00023235"/>
    </source>
</evidence>
<keyword evidence="5" id="KW-0413">Isomerase</keyword>
<dbReference type="GO" id="GO:0003677">
    <property type="term" value="F:DNA binding"/>
    <property type="evidence" value="ECO:0007669"/>
    <property type="project" value="InterPro"/>
</dbReference>
<dbReference type="Pfam" id="PF13361">
    <property type="entry name" value="UvrD_C"/>
    <property type="match status" value="1"/>
</dbReference>
<keyword evidence="4 9" id="KW-0067">ATP-binding</keyword>
<dbReference type="InterPro" id="IPR014017">
    <property type="entry name" value="DNA_helicase_UvrD-like_C"/>
</dbReference>
<keyword evidence="2 9" id="KW-0378">Hydrolase</keyword>
<protein>
    <recommendedName>
        <fullName evidence="7">DNA 3'-5' helicase</fullName>
        <ecNumber evidence="7">5.6.2.4</ecNumber>
    </recommendedName>
</protein>
<dbReference type="Pfam" id="PF00580">
    <property type="entry name" value="UvrD-helicase"/>
    <property type="match status" value="2"/>
</dbReference>
<comment type="catalytic activity">
    <reaction evidence="6">
        <text>Couples ATP hydrolysis with the unwinding of duplex DNA by translocating in the 3'-5' direction.</text>
        <dbReference type="EC" id="5.6.2.4"/>
    </reaction>
</comment>
<dbReference type="EC" id="5.6.2.4" evidence="7"/>
<feature type="transmembrane region" description="Helical" evidence="11">
    <location>
        <begin position="12"/>
        <end position="29"/>
    </location>
</feature>
<dbReference type="SUPFAM" id="SSF52540">
    <property type="entry name" value="P-loop containing nucleoside triphosphate hydrolases"/>
    <property type="match status" value="1"/>
</dbReference>
<dbReference type="GO" id="GO:0005524">
    <property type="term" value="F:ATP binding"/>
    <property type="evidence" value="ECO:0007669"/>
    <property type="project" value="UniProtKB-UniRule"/>
</dbReference>
<dbReference type="PROSITE" id="PS51198">
    <property type="entry name" value="UVRD_HELICASE_ATP_BIND"/>
    <property type="match status" value="1"/>
</dbReference>
<dbReference type="PANTHER" id="PTHR11070:SF63">
    <property type="entry name" value="DNA HELICASE IV"/>
    <property type="match status" value="1"/>
</dbReference>
<evidence type="ECO:0000256" key="7">
    <source>
        <dbReference type="ARBA" id="ARBA00034808"/>
    </source>
</evidence>
<evidence type="ECO:0000256" key="10">
    <source>
        <dbReference type="SAM" id="Coils"/>
    </source>
</evidence>
<evidence type="ECO:0000313" key="14">
    <source>
        <dbReference type="Proteomes" id="UP000199572"/>
    </source>
</evidence>
<feature type="coiled-coil region" evidence="10">
    <location>
        <begin position="99"/>
        <end position="126"/>
    </location>
</feature>
<dbReference type="EMBL" id="FOGG01000018">
    <property type="protein sequence ID" value="SER83956.1"/>
    <property type="molecule type" value="Genomic_DNA"/>
</dbReference>
<dbReference type="Gene3D" id="3.40.50.300">
    <property type="entry name" value="P-loop containing nucleotide triphosphate hydrolases"/>
    <property type="match status" value="3"/>
</dbReference>
<keyword evidence="11" id="KW-1133">Transmembrane helix</keyword>
<feature type="binding site" evidence="9">
    <location>
        <begin position="159"/>
        <end position="166"/>
    </location>
    <ligand>
        <name>ATP</name>
        <dbReference type="ChEBI" id="CHEBI:30616"/>
    </ligand>
</feature>
<dbReference type="FunFam" id="3.40.50.300:FF:000975">
    <property type="entry name" value="DNA helicase"/>
    <property type="match status" value="1"/>
</dbReference>
<evidence type="ECO:0000256" key="9">
    <source>
        <dbReference type="PROSITE-ProRule" id="PRU00560"/>
    </source>
</evidence>
<dbReference type="RefSeq" id="WP_175474570.1">
    <property type="nucleotide sequence ID" value="NZ_FOGG01000018.1"/>
</dbReference>
<evidence type="ECO:0000256" key="1">
    <source>
        <dbReference type="ARBA" id="ARBA00022741"/>
    </source>
</evidence>
<evidence type="ECO:0000256" key="8">
    <source>
        <dbReference type="ARBA" id="ARBA00048988"/>
    </source>
</evidence>
<keyword evidence="10" id="KW-0175">Coiled coil</keyword>
<sequence>MSEKRELSDTIKILLFILTLGAWYFFYVYKRAERKKELDPQLFSQIKQALDELDNYLNTSQYYAQADSIQLSVRHRHLLQSIPKNFENLAIATVEINLISKLINNYQNLENLREQHNENFIKQEMRAYADFFSTLDNYPLSEEQMRAVICNEDHTLVIAGAGTGKTTTISAKAAYILKKQLCRPEELLIISFTNNAVDELADRTMYFCRNIPGREEISFKTFNGFGNSVTSFCSPYPAKLAFEGRDILIKSFLRRSFNELFYADASFQSRAINFIAFFSNPLRDEFSFASPEEFLAYSKNAKHISLNGLQLRSATALQIANFLYLHGVSFQYEAPYPNINVDIKAQLPFYAPAFFLPEYNIYLEHFCVNEDGNVPNWFSYRPPFSCAREQYHAEINTKEEIHKLGGSHLIKTYSYQAMNNGLLKHLKHELLSRGVALKKMEAVQIHALIKKSAVMDQNIDLIFSFLNLTKSNNTLTQSVQKNEDKRSQLFQAICTPLLHRYQQELQQTASIDYHDMVHLATGFITSGAYPVRYKYILVDEFQDMSLSRYRMIKALLQANPGSRLYAVGDDWQSIFRFAGSDVSLFTQFEAYFGHTAYHTILNTYRFNAEILKVSSNFIQKNPIQIKKQLQSPFRAHRPSFVLKPFHTGRMKNADRDIQIWDVLRNILEEISDFKHDAEVFIIGRYHHNSPGDLPQFRRLFPRLRIRFHTAHSCKGLSCDFTIILGLDSGRYGFPSGVTDDPILAAVLQNEETFELAEERRLFYVALTRARERIYLVYNPSAPSRFITELKADHDIQEAVMM</sequence>
<evidence type="ECO:0000256" key="2">
    <source>
        <dbReference type="ARBA" id="ARBA00022801"/>
    </source>
</evidence>
<dbReference type="GO" id="GO:0005829">
    <property type="term" value="C:cytosol"/>
    <property type="evidence" value="ECO:0007669"/>
    <property type="project" value="TreeGrafter"/>
</dbReference>
<keyword evidence="1 9" id="KW-0547">Nucleotide-binding</keyword>
<evidence type="ECO:0000313" key="13">
    <source>
        <dbReference type="EMBL" id="SER83956.1"/>
    </source>
</evidence>
<dbReference type="GO" id="GO:0043138">
    <property type="term" value="F:3'-5' DNA helicase activity"/>
    <property type="evidence" value="ECO:0007669"/>
    <property type="project" value="UniProtKB-EC"/>
</dbReference>
<evidence type="ECO:0000256" key="6">
    <source>
        <dbReference type="ARBA" id="ARBA00034617"/>
    </source>
</evidence>
<dbReference type="STRING" id="390241.SAMN04488023_1186"/>
<keyword evidence="11" id="KW-0812">Transmembrane</keyword>
<dbReference type="AlphaFoldDB" id="A0A1H9SFZ6"/>
<keyword evidence="14" id="KW-1185">Reference proteome</keyword>